<reference evidence="3 4" key="1">
    <citation type="submission" date="2024-01" db="EMBL/GenBank/DDBJ databases">
        <title>Hyphobacterium bacterium isolated from marine sediment.</title>
        <authorList>
            <person name="Zhao S."/>
        </authorList>
    </citation>
    <scope>NUCLEOTIDE SEQUENCE [LARGE SCALE GENOMIC DNA]</scope>
    <source>
        <strain evidence="3 4">Y60-23</strain>
    </source>
</reference>
<comment type="caution">
    <text evidence="3">The sequence shown here is derived from an EMBL/GenBank/DDBJ whole genome shotgun (WGS) entry which is preliminary data.</text>
</comment>
<feature type="transmembrane region" description="Helical" evidence="2">
    <location>
        <begin position="12"/>
        <end position="32"/>
    </location>
</feature>
<protein>
    <submittedName>
        <fullName evidence="3">Uncharacterized protein</fullName>
    </submittedName>
</protein>
<proteinExistence type="predicted"/>
<feature type="region of interest" description="Disordered" evidence="1">
    <location>
        <begin position="59"/>
        <end position="78"/>
    </location>
</feature>
<feature type="transmembrane region" description="Helical" evidence="2">
    <location>
        <begin position="87"/>
        <end position="110"/>
    </location>
</feature>
<keyword evidence="2" id="KW-1133">Transmembrane helix</keyword>
<gene>
    <name evidence="3" type="ORF">V0U35_10765</name>
</gene>
<sequence length="142" mass="15221">MDQLGDIFRSFWWLLFPLAFFVAQGWSSFLHYKQQKSKIELLKTYAAAGKEPPASLVASLEDGSNHDGHDWTGSGDDSSGHSRGSNAFLVVLFTGLAGVFAVAGYLGILGGVEEELYFVAAVLGVLALAFLVSGMFGGRRKG</sequence>
<name>A0ABU7M023_9PROT</name>
<accession>A0ABU7M023</accession>
<keyword evidence="2" id="KW-0472">Membrane</keyword>
<keyword evidence="4" id="KW-1185">Reference proteome</keyword>
<dbReference type="EMBL" id="JAZDRO010000004">
    <property type="protein sequence ID" value="MEE2567157.1"/>
    <property type="molecule type" value="Genomic_DNA"/>
</dbReference>
<evidence type="ECO:0000256" key="1">
    <source>
        <dbReference type="SAM" id="MobiDB-lite"/>
    </source>
</evidence>
<evidence type="ECO:0000313" key="3">
    <source>
        <dbReference type="EMBL" id="MEE2567157.1"/>
    </source>
</evidence>
<dbReference type="Proteomes" id="UP001310692">
    <property type="component" value="Unassembled WGS sequence"/>
</dbReference>
<evidence type="ECO:0000256" key="2">
    <source>
        <dbReference type="SAM" id="Phobius"/>
    </source>
</evidence>
<organism evidence="3 4">
    <name type="scientific">Hyphobacterium marinum</name>
    <dbReference type="NCBI Taxonomy" id="3116574"/>
    <lineage>
        <taxon>Bacteria</taxon>
        <taxon>Pseudomonadati</taxon>
        <taxon>Pseudomonadota</taxon>
        <taxon>Alphaproteobacteria</taxon>
        <taxon>Maricaulales</taxon>
        <taxon>Maricaulaceae</taxon>
        <taxon>Hyphobacterium</taxon>
    </lineage>
</organism>
<dbReference type="RefSeq" id="WP_330196717.1">
    <property type="nucleotide sequence ID" value="NZ_JAZDRO010000004.1"/>
</dbReference>
<feature type="transmembrane region" description="Helical" evidence="2">
    <location>
        <begin position="116"/>
        <end position="136"/>
    </location>
</feature>
<evidence type="ECO:0000313" key="4">
    <source>
        <dbReference type="Proteomes" id="UP001310692"/>
    </source>
</evidence>
<keyword evidence="2" id="KW-0812">Transmembrane</keyword>